<feature type="active site" evidence="7">
    <location>
        <position position="133"/>
    </location>
</feature>
<evidence type="ECO:0000313" key="13">
    <source>
        <dbReference type="Proteomes" id="UP000075755"/>
    </source>
</evidence>
<dbReference type="EMBL" id="CP015005">
    <property type="protein sequence ID" value="AMS42759.1"/>
    <property type="molecule type" value="Genomic_DNA"/>
</dbReference>
<feature type="domain" description="SPOR" evidence="11">
    <location>
        <begin position="414"/>
        <end position="498"/>
    </location>
</feature>
<dbReference type="PRINTS" id="PR00725">
    <property type="entry name" value="DADACBPTASE1"/>
</dbReference>
<keyword evidence="12" id="KW-0121">Carboxypeptidase</keyword>
<keyword evidence="2 10" id="KW-0732">Signal</keyword>
<dbReference type="Gene3D" id="3.40.710.10">
    <property type="entry name" value="DD-peptidase/beta-lactamase superfamily"/>
    <property type="match status" value="1"/>
</dbReference>
<keyword evidence="5" id="KW-0573">Peptidoglycan synthesis</keyword>
<keyword evidence="4" id="KW-0133">Cell shape</keyword>
<dbReference type="GO" id="GO:0009002">
    <property type="term" value="F:serine-type D-Ala-D-Ala carboxypeptidase activity"/>
    <property type="evidence" value="ECO:0007669"/>
    <property type="project" value="InterPro"/>
</dbReference>
<feature type="active site" description="Acyl-ester intermediate" evidence="7">
    <location>
        <position position="73"/>
    </location>
</feature>
<dbReference type="Pfam" id="PF05036">
    <property type="entry name" value="SPOR"/>
    <property type="match status" value="1"/>
</dbReference>
<sequence length="498" mass="52741">MRQALPGKVLKSAISIKSFMVFTLAAAIGMASVAPVSAAKATRDSRYAAIVVDANTGETLHSSSADSRRYPASLTKMMTLYLTFEALSKGRIQKDTKVVFSKNAAAEPPTKIGVKAGGSISVEAAILSLITRSANDASTALGEMIGGSEENFARMMTAKARSLGMKGTVFRNANGLPNTAQFTTARDMAKLGIALREHFPQYYSYFSTRSFAFGRQRIANHNRLLGRIKGVDGIKTGYTRASGFNLVSSVQDGNRRIVAVVLGGTSGASRDNKMAELIKTYMPQASKRGGGDLIAKTDTPMPAVAVAKAQLPKRNAPTPDMRPEAEEIVVADASADEAAESDEVVVAAAVPAPKPVIARTTEPKIAMASTERFGGKIPFQIRKAKDRAPAEGVEQAYAEERAPAVQALDQMKTASVPSGWAIQVASSPSDGEARAILDKTAKQAGAALAKASPFTVPFEKGGVTYFRARFAGFESKDSAWNACNALKKKKIACYAIAQ</sequence>
<dbReference type="InterPro" id="IPR012338">
    <property type="entry name" value="Beta-lactam/transpept-like"/>
</dbReference>
<dbReference type="InterPro" id="IPR001967">
    <property type="entry name" value="Peptidase_S11_N"/>
</dbReference>
<comment type="similarity">
    <text evidence="1 9">Belongs to the peptidase S11 family.</text>
</comment>
<evidence type="ECO:0000256" key="1">
    <source>
        <dbReference type="ARBA" id="ARBA00007164"/>
    </source>
</evidence>
<feature type="chain" id="PRO_5042152747" evidence="10">
    <location>
        <begin position="39"/>
        <end position="498"/>
    </location>
</feature>
<evidence type="ECO:0000256" key="9">
    <source>
        <dbReference type="RuleBase" id="RU004016"/>
    </source>
</evidence>
<dbReference type="PANTHER" id="PTHR21581">
    <property type="entry name" value="D-ALANYL-D-ALANINE CARBOXYPEPTIDASE"/>
    <property type="match status" value="1"/>
</dbReference>
<evidence type="ECO:0000256" key="4">
    <source>
        <dbReference type="ARBA" id="ARBA00022960"/>
    </source>
</evidence>
<dbReference type="Proteomes" id="UP000075755">
    <property type="component" value="Chromosome"/>
</dbReference>
<evidence type="ECO:0000259" key="11">
    <source>
        <dbReference type="PROSITE" id="PS51724"/>
    </source>
</evidence>
<dbReference type="Pfam" id="PF00768">
    <property type="entry name" value="Peptidase_S11"/>
    <property type="match status" value="1"/>
</dbReference>
<feature type="signal peptide" evidence="10">
    <location>
        <begin position="1"/>
        <end position="38"/>
    </location>
</feature>
<dbReference type="InterPro" id="IPR036680">
    <property type="entry name" value="SPOR-like_sf"/>
</dbReference>
<protein>
    <submittedName>
        <fullName evidence="12">D-alanyl-D-alanine carboxypeptidase</fullName>
    </submittedName>
</protein>
<proteinExistence type="inferred from homology"/>
<evidence type="ECO:0000256" key="7">
    <source>
        <dbReference type="PIRSR" id="PIRSR618044-1"/>
    </source>
</evidence>
<keyword evidence="12" id="KW-0645">Protease</keyword>
<evidence type="ECO:0000313" key="12">
    <source>
        <dbReference type="EMBL" id="AMS42759.1"/>
    </source>
</evidence>
<evidence type="ECO:0000256" key="2">
    <source>
        <dbReference type="ARBA" id="ARBA00022729"/>
    </source>
</evidence>
<evidence type="ECO:0000256" key="6">
    <source>
        <dbReference type="ARBA" id="ARBA00023316"/>
    </source>
</evidence>
<dbReference type="PANTHER" id="PTHR21581:SF6">
    <property type="entry name" value="TRAFFICKING PROTEIN PARTICLE COMPLEX SUBUNIT 12"/>
    <property type="match status" value="1"/>
</dbReference>
<dbReference type="SUPFAM" id="SSF56601">
    <property type="entry name" value="beta-lactamase/transpeptidase-like"/>
    <property type="match status" value="1"/>
</dbReference>
<feature type="binding site" evidence="8">
    <location>
        <position position="235"/>
    </location>
    <ligand>
        <name>substrate</name>
    </ligand>
</feature>
<dbReference type="GO" id="GO:0006508">
    <property type="term" value="P:proteolysis"/>
    <property type="evidence" value="ECO:0007669"/>
    <property type="project" value="InterPro"/>
</dbReference>
<dbReference type="GO" id="GO:0071555">
    <property type="term" value="P:cell wall organization"/>
    <property type="evidence" value="ECO:0007669"/>
    <property type="project" value="UniProtKB-KW"/>
</dbReference>
<evidence type="ECO:0000256" key="5">
    <source>
        <dbReference type="ARBA" id="ARBA00022984"/>
    </source>
</evidence>
<feature type="active site" description="Proton acceptor" evidence="7">
    <location>
        <position position="76"/>
    </location>
</feature>
<evidence type="ECO:0000256" key="10">
    <source>
        <dbReference type="SAM" id="SignalP"/>
    </source>
</evidence>
<dbReference type="InterPro" id="IPR007730">
    <property type="entry name" value="SPOR-like_dom"/>
</dbReference>
<evidence type="ECO:0000256" key="8">
    <source>
        <dbReference type="PIRSR" id="PIRSR618044-2"/>
    </source>
</evidence>
<dbReference type="GO" id="GO:0042834">
    <property type="term" value="F:peptidoglycan binding"/>
    <property type="evidence" value="ECO:0007669"/>
    <property type="project" value="InterPro"/>
</dbReference>
<gene>
    <name evidence="12" type="ORF">AA2016_3839</name>
</gene>
<keyword evidence="6" id="KW-0961">Cell wall biogenesis/degradation</keyword>
<evidence type="ECO:0000256" key="3">
    <source>
        <dbReference type="ARBA" id="ARBA00022801"/>
    </source>
</evidence>
<accession>A0AAC8YR72</accession>
<name>A0AAC8YR72_AMIAI</name>
<dbReference type="GO" id="GO:0008360">
    <property type="term" value="P:regulation of cell shape"/>
    <property type="evidence" value="ECO:0007669"/>
    <property type="project" value="UniProtKB-KW"/>
</dbReference>
<dbReference type="InterPro" id="IPR018044">
    <property type="entry name" value="Peptidase_S11"/>
</dbReference>
<dbReference type="PROSITE" id="PS51724">
    <property type="entry name" value="SPOR"/>
    <property type="match status" value="1"/>
</dbReference>
<dbReference type="AlphaFoldDB" id="A0AAC8YR72"/>
<dbReference type="Gene3D" id="3.30.70.1070">
    <property type="entry name" value="Sporulation related repeat"/>
    <property type="match status" value="1"/>
</dbReference>
<organism evidence="12 13">
    <name type="scientific">Aminobacter aminovorans</name>
    <name type="common">Chelatobacter heintzii</name>
    <dbReference type="NCBI Taxonomy" id="83263"/>
    <lineage>
        <taxon>Bacteria</taxon>
        <taxon>Pseudomonadati</taxon>
        <taxon>Pseudomonadota</taxon>
        <taxon>Alphaproteobacteria</taxon>
        <taxon>Hyphomicrobiales</taxon>
        <taxon>Phyllobacteriaceae</taxon>
        <taxon>Aminobacter</taxon>
    </lineage>
</organism>
<dbReference type="GO" id="GO:0009252">
    <property type="term" value="P:peptidoglycan biosynthetic process"/>
    <property type="evidence" value="ECO:0007669"/>
    <property type="project" value="UniProtKB-KW"/>
</dbReference>
<keyword evidence="3" id="KW-0378">Hydrolase</keyword>
<dbReference type="KEGG" id="aak:AA2016_3839"/>
<reference evidence="12 13" key="1">
    <citation type="submission" date="2016-03" db="EMBL/GenBank/DDBJ databases">
        <title>Complete genome of Aminobacter aminovorans KCTC 2477.</title>
        <authorList>
            <person name="Kim K.M."/>
        </authorList>
    </citation>
    <scope>NUCLEOTIDE SEQUENCE [LARGE SCALE GENOMIC DNA]</scope>
    <source>
        <strain evidence="12 13">KCTC 2477</strain>
    </source>
</reference>